<name>A0ABD3NEI4_9STRA</name>
<accession>A0ABD3NEI4</accession>
<dbReference type="Gene3D" id="2.60.120.10">
    <property type="entry name" value="Jelly Rolls"/>
    <property type="match status" value="1"/>
</dbReference>
<dbReference type="Gene3D" id="3.30.750.24">
    <property type="entry name" value="STAS domain"/>
    <property type="match status" value="1"/>
</dbReference>
<dbReference type="PANTHER" id="PTHR43310">
    <property type="entry name" value="SULFATE TRANSPORTER YBAR-RELATED"/>
    <property type="match status" value="1"/>
</dbReference>
<proteinExistence type="predicted"/>
<dbReference type="InterPro" id="IPR036513">
    <property type="entry name" value="STAS_dom_sf"/>
</dbReference>
<gene>
    <name evidence="2" type="ORF">ACHAWO_007624</name>
</gene>
<evidence type="ECO:0000313" key="2">
    <source>
        <dbReference type="EMBL" id="KAL3774475.1"/>
    </source>
</evidence>
<dbReference type="InterPro" id="IPR000595">
    <property type="entry name" value="cNMP-bd_dom"/>
</dbReference>
<dbReference type="SUPFAM" id="SSF51206">
    <property type="entry name" value="cAMP-binding domain-like"/>
    <property type="match status" value="1"/>
</dbReference>
<reference evidence="2 3" key="1">
    <citation type="submission" date="2024-10" db="EMBL/GenBank/DDBJ databases">
        <title>Updated reference genomes for cyclostephanoid diatoms.</title>
        <authorList>
            <person name="Roberts W.R."/>
            <person name="Alverson A.J."/>
        </authorList>
    </citation>
    <scope>NUCLEOTIDE SEQUENCE [LARGE SCALE GENOMIC DNA]</scope>
    <source>
        <strain evidence="2 3">AJA010-31</strain>
    </source>
</reference>
<evidence type="ECO:0000259" key="1">
    <source>
        <dbReference type="PROSITE" id="PS50042"/>
    </source>
</evidence>
<dbReference type="CDD" id="cd00038">
    <property type="entry name" value="CAP_ED"/>
    <property type="match status" value="1"/>
</dbReference>
<keyword evidence="3" id="KW-1185">Reference proteome</keyword>
<evidence type="ECO:0000313" key="3">
    <source>
        <dbReference type="Proteomes" id="UP001530400"/>
    </source>
</evidence>
<comment type="caution">
    <text evidence="2">The sequence shown here is derived from an EMBL/GenBank/DDBJ whole genome shotgun (WGS) entry which is preliminary data.</text>
</comment>
<organism evidence="2 3">
    <name type="scientific">Cyclotella atomus</name>
    <dbReference type="NCBI Taxonomy" id="382360"/>
    <lineage>
        <taxon>Eukaryota</taxon>
        <taxon>Sar</taxon>
        <taxon>Stramenopiles</taxon>
        <taxon>Ochrophyta</taxon>
        <taxon>Bacillariophyta</taxon>
        <taxon>Coscinodiscophyceae</taxon>
        <taxon>Thalassiosirophycidae</taxon>
        <taxon>Stephanodiscales</taxon>
        <taxon>Stephanodiscaceae</taxon>
        <taxon>Cyclotella</taxon>
    </lineage>
</organism>
<dbReference type="PANTHER" id="PTHR43310:SF2">
    <property type="entry name" value="SLC26A_SULP TRANSPORTER DOMAIN-CONTAINING PROTEIN"/>
    <property type="match status" value="1"/>
</dbReference>
<sequence length="304" mass="34633">MCSIFQSKAIHNVDASAASSCFLQLAKLCEKRGIFLCAAGVLPRVEWMFRSHHVAYKFDEEVEIKKELLSYDRDHYETPVFGKLILFMTLFEALEFCERSLIRKVTHHTPHSRMSCLRIDYCEEDILSETNVESLMKNMLGRDFEDDMVLHEITKYCEEVKYMAGEAIFRNNTHSDAFYMVISGKVAVPKQLQSTKIISGAGVKKGRNLSSSNLMEFMAEGNNKDTTATVESFHKVGNVFGYCDFLLERYRTFDAVAKDGTVLAKFTRANMDVMKVENRQLYGVVQNVLLKASLMDLANCNCHA</sequence>
<dbReference type="PROSITE" id="PS50042">
    <property type="entry name" value="CNMP_BINDING_3"/>
    <property type="match status" value="1"/>
</dbReference>
<dbReference type="AlphaFoldDB" id="A0ABD3NEI4"/>
<dbReference type="InterPro" id="IPR014710">
    <property type="entry name" value="RmlC-like_jellyroll"/>
</dbReference>
<dbReference type="EMBL" id="JALLPJ020001192">
    <property type="protein sequence ID" value="KAL3774475.1"/>
    <property type="molecule type" value="Genomic_DNA"/>
</dbReference>
<feature type="domain" description="Cyclic nucleotide-binding" evidence="1">
    <location>
        <begin position="146"/>
        <end position="232"/>
    </location>
</feature>
<dbReference type="Proteomes" id="UP001530400">
    <property type="component" value="Unassembled WGS sequence"/>
</dbReference>
<protein>
    <recommendedName>
        <fullName evidence="1">Cyclic nucleotide-binding domain-containing protein</fullName>
    </recommendedName>
</protein>
<dbReference type="InterPro" id="IPR018490">
    <property type="entry name" value="cNMP-bd_dom_sf"/>
</dbReference>
<dbReference type="InterPro" id="IPR052706">
    <property type="entry name" value="Membrane-Transporter-like"/>
</dbReference>